<dbReference type="PANTHER" id="PTHR43289:SF6">
    <property type="entry name" value="SERINE_THREONINE-PROTEIN KINASE NEKL-3"/>
    <property type="match status" value="1"/>
</dbReference>
<evidence type="ECO:0000256" key="1">
    <source>
        <dbReference type="ARBA" id="ARBA00022679"/>
    </source>
</evidence>
<dbReference type="InterPro" id="IPR027417">
    <property type="entry name" value="P-loop_NTPase"/>
</dbReference>
<dbReference type="SUPFAM" id="SSF56436">
    <property type="entry name" value="C-type lectin-like"/>
    <property type="match status" value="1"/>
</dbReference>
<evidence type="ECO:0000313" key="9">
    <source>
        <dbReference type="Proteomes" id="UP000317178"/>
    </source>
</evidence>
<dbReference type="SUPFAM" id="SSF52540">
    <property type="entry name" value="P-loop containing nucleoside triphosphate hydrolases"/>
    <property type="match status" value="1"/>
</dbReference>
<dbReference type="InterPro" id="IPR042095">
    <property type="entry name" value="SUMF_sf"/>
</dbReference>
<feature type="binding site" evidence="5">
    <location>
        <position position="177"/>
    </location>
    <ligand>
        <name>ATP</name>
        <dbReference type="ChEBI" id="CHEBI:30616"/>
    </ligand>
</feature>
<dbReference type="GO" id="GO:0005524">
    <property type="term" value="F:ATP binding"/>
    <property type="evidence" value="ECO:0007669"/>
    <property type="project" value="UniProtKB-UniRule"/>
</dbReference>
<dbReference type="RefSeq" id="WP_144998792.1">
    <property type="nucleotide sequence ID" value="NZ_CP036281.1"/>
</dbReference>
<evidence type="ECO:0000256" key="3">
    <source>
        <dbReference type="ARBA" id="ARBA00022777"/>
    </source>
</evidence>
<keyword evidence="4 5" id="KW-0067">ATP-binding</keyword>
<dbReference type="SMART" id="SM00220">
    <property type="entry name" value="S_TKc"/>
    <property type="match status" value="1"/>
</dbReference>
<dbReference type="OrthoDB" id="6111975at2"/>
<feature type="domain" description="Protein kinase" evidence="7">
    <location>
        <begin position="148"/>
        <end position="404"/>
    </location>
</feature>
<gene>
    <name evidence="8" type="primary">pknB_12</name>
    <name evidence="8" type="ORF">Pla110_42780</name>
</gene>
<dbReference type="Pfam" id="PF00069">
    <property type="entry name" value="Pkinase"/>
    <property type="match status" value="1"/>
</dbReference>
<dbReference type="GO" id="GO:0004674">
    <property type="term" value="F:protein serine/threonine kinase activity"/>
    <property type="evidence" value="ECO:0007669"/>
    <property type="project" value="UniProtKB-EC"/>
</dbReference>
<evidence type="ECO:0000256" key="5">
    <source>
        <dbReference type="PROSITE-ProRule" id="PRU10141"/>
    </source>
</evidence>
<keyword evidence="2 5" id="KW-0547">Nucleotide-binding</keyword>
<dbReference type="Proteomes" id="UP000317178">
    <property type="component" value="Chromosome"/>
</dbReference>
<evidence type="ECO:0000256" key="2">
    <source>
        <dbReference type="ARBA" id="ARBA00022741"/>
    </source>
</evidence>
<sequence length="1608" mass="181477">MSIEGDCLSNDEMVQFNNGELGDDDIARIAEHLTECIPCSQRMEMIESSHAGDIGGLFDGIANAHDNDHEIQALNQIKARGWANRSALTSPTQLYDPKVENGLDSISLRLNNDENPGRALERDAKNGIPNERSEEPSWNEDIYRLGRYAILRILGEGGFGRVYLAEDSELGRKVAVKVPHRHRIQSRRELDKYLTEAQILAKLDHPRIVPIYDIGQDETRKCFIVSKYIEGGDLACRIKRHGFSIPASAELVADIAETLQFTHTRGIVHRDIKPANILITNDEKPVISDFGIALREEDYGKEGPPVGSPAYMSPEQARGEGHLVDGRSDIFSLGVLFYELLAGRRPFSSSEIEGYRYGDIRPIRHVNDSVPAELERICMKMLSHRKSDRYKLASDVSTEIREFLNHSSLSHLPTALRQPLSHSSGRTSGSQWSHPSSMMIVPQGLRSFGAEDADYFLNLIPGPKNKAGLPEIVGFWKSQLEESDPEKTFRVGLIYGPSGCGKSSVLKAGIIPSLNETIVPVYIEASTSGTEPSILRAISSQVPEISSDGGLLEACKSIRRNKGVFNGSKLVLIIDQFEQWLHSHSIAEGVDLVNVLRQCNGTHLQCILSVRDDFWMAITDLFTELDIPLVPGENLTAIDLFNLRHAEKVLIAMGIAYDAISTDLTALEKSFVKQSVLELATDDKVIPVHLALFAELMKNRSWTPEALNRIGGAEGVGVTFLEESFDSPKSNPEYRYHQSAVRAVLSELLLESGSFIKGKKKSYIELLQVSGYSHRPEQFKKLMSILDTELKLVSPTTHDEPNGYESNSKSDRLYYQLTHDYLVPSLNEWLTRKQRETLRGRAELHLAEQAAIWSTKSEGGNLLSFWNWLRVLSLTPKEYRNRTPSVSHFFKKSSSHHFRRIITFLLLLSLSAWWGRELYRQSRAQSLVAALMTSHIENVREIVDQMEPYRSYVNPVLRERLASDDISTDQRLQSSLALLPVDSRQDDFLYRELLTSSPEKFVAICDALIRAKSLERIHQTLKDDLSSKSLITPKRFRAGAALSYLMRDSHASIQSEDSLWIDHAQLLAEYFVEDVADNPGHYTIWLKTLSPVKTYLLPHLQNIYASQSVPDIDRLTATNVLTGFYGEDSEKIAELLTIATPLQHKVLFSQAEATKQPLMTSHLERFASSELPPESNSEAHFSVTKLKANAIVSLFETGKEEPLWNLFSSTENLNLISHCERRISELNAKPERLVKKLNTTSNSQLSISLLRSLATFRNRSRAPNAIRKQVVEKAVQLFENSPDSGIHSAAELLLRNWGEDDYLRLTINRMSRSANENSSQEWFVNKSGLTMVKLQAPIKFTSGSPLTEPQRDARDEMQYEETIEYSFAISSKEITMKNFLDLQPKLPDSASQEETRLSYRSEFNKRAPTQNHPVNVINWRHAVEYCRWLSKVEGIPESEWCYPPDLEIAPGMTLPDDFIERAGYRLPTEAEWEYCCRAGSQESYHFGSDPALLNDYAWFSDNARVSLHPVGSLKPNDIGLFDMHGNVREWCQNVYWLERGQSIASILKPLLVPEINPENGRTYEFQNVTRGGDYSSTEEQLRSANRRGNYPLQSADFVNGFRVVSTLD</sequence>
<evidence type="ECO:0000259" key="7">
    <source>
        <dbReference type="PROSITE" id="PS50011"/>
    </source>
</evidence>
<dbReference type="EMBL" id="CP036281">
    <property type="protein sequence ID" value="QDU82520.1"/>
    <property type="molecule type" value="Genomic_DNA"/>
</dbReference>
<dbReference type="Gene3D" id="3.40.50.300">
    <property type="entry name" value="P-loop containing nucleotide triphosphate hydrolases"/>
    <property type="match status" value="1"/>
</dbReference>
<keyword evidence="9" id="KW-1185">Reference proteome</keyword>
<proteinExistence type="predicted"/>
<dbReference type="CDD" id="cd14014">
    <property type="entry name" value="STKc_PknB_like"/>
    <property type="match status" value="1"/>
</dbReference>
<feature type="region of interest" description="Disordered" evidence="6">
    <location>
        <begin position="110"/>
        <end position="135"/>
    </location>
</feature>
<dbReference type="PROSITE" id="PS50011">
    <property type="entry name" value="PROTEIN_KINASE_DOM"/>
    <property type="match status" value="1"/>
</dbReference>
<dbReference type="InterPro" id="IPR017441">
    <property type="entry name" value="Protein_kinase_ATP_BS"/>
</dbReference>
<dbReference type="Gene3D" id="3.90.1580.10">
    <property type="entry name" value="paralog of FGE (formylglycine-generating enzyme)"/>
    <property type="match status" value="1"/>
</dbReference>
<dbReference type="InterPro" id="IPR005532">
    <property type="entry name" value="SUMF_dom"/>
</dbReference>
<organism evidence="8 9">
    <name type="scientific">Polystyrenella longa</name>
    <dbReference type="NCBI Taxonomy" id="2528007"/>
    <lineage>
        <taxon>Bacteria</taxon>
        <taxon>Pseudomonadati</taxon>
        <taxon>Planctomycetota</taxon>
        <taxon>Planctomycetia</taxon>
        <taxon>Planctomycetales</taxon>
        <taxon>Planctomycetaceae</taxon>
        <taxon>Polystyrenella</taxon>
    </lineage>
</organism>
<evidence type="ECO:0000256" key="4">
    <source>
        <dbReference type="ARBA" id="ARBA00022840"/>
    </source>
</evidence>
<reference evidence="8 9" key="1">
    <citation type="submission" date="2019-02" db="EMBL/GenBank/DDBJ databases">
        <title>Deep-cultivation of Planctomycetes and their phenomic and genomic characterization uncovers novel biology.</title>
        <authorList>
            <person name="Wiegand S."/>
            <person name="Jogler M."/>
            <person name="Boedeker C."/>
            <person name="Pinto D."/>
            <person name="Vollmers J."/>
            <person name="Rivas-Marin E."/>
            <person name="Kohn T."/>
            <person name="Peeters S.H."/>
            <person name="Heuer A."/>
            <person name="Rast P."/>
            <person name="Oberbeckmann S."/>
            <person name="Bunk B."/>
            <person name="Jeske O."/>
            <person name="Meyerdierks A."/>
            <person name="Storesund J.E."/>
            <person name="Kallscheuer N."/>
            <person name="Luecker S."/>
            <person name="Lage O.M."/>
            <person name="Pohl T."/>
            <person name="Merkel B.J."/>
            <person name="Hornburger P."/>
            <person name="Mueller R.-W."/>
            <person name="Bruemmer F."/>
            <person name="Labrenz M."/>
            <person name="Spormann A.M."/>
            <person name="Op den Camp H."/>
            <person name="Overmann J."/>
            <person name="Amann R."/>
            <person name="Jetten M.S.M."/>
            <person name="Mascher T."/>
            <person name="Medema M.H."/>
            <person name="Devos D.P."/>
            <person name="Kaster A.-K."/>
            <person name="Ovreas L."/>
            <person name="Rohde M."/>
            <person name="Galperin M.Y."/>
            <person name="Jogler C."/>
        </authorList>
    </citation>
    <scope>NUCLEOTIDE SEQUENCE [LARGE SCALE GENOMIC DNA]</scope>
    <source>
        <strain evidence="8 9">Pla110</strain>
    </source>
</reference>
<name>A0A518CTG1_9PLAN</name>
<dbReference type="InterPro" id="IPR008271">
    <property type="entry name" value="Ser/Thr_kinase_AS"/>
</dbReference>
<dbReference type="EC" id="2.7.11.1" evidence="8"/>
<dbReference type="PROSITE" id="PS00108">
    <property type="entry name" value="PROTEIN_KINASE_ST"/>
    <property type="match status" value="1"/>
</dbReference>
<dbReference type="InterPro" id="IPR011009">
    <property type="entry name" value="Kinase-like_dom_sf"/>
</dbReference>
<protein>
    <submittedName>
        <fullName evidence="8">Serine/threonine-protein kinase PknB</fullName>
        <ecNumber evidence="8">2.7.11.1</ecNumber>
    </submittedName>
</protein>
<dbReference type="InterPro" id="IPR049052">
    <property type="entry name" value="nSTAND1"/>
</dbReference>
<dbReference type="PANTHER" id="PTHR43289">
    <property type="entry name" value="MITOGEN-ACTIVATED PROTEIN KINASE KINASE KINASE 20-RELATED"/>
    <property type="match status" value="1"/>
</dbReference>
<dbReference type="Pfam" id="PF20703">
    <property type="entry name" value="nSTAND1"/>
    <property type="match status" value="1"/>
</dbReference>
<feature type="compositionally biased region" description="Polar residues" evidence="6">
    <location>
        <begin position="420"/>
        <end position="435"/>
    </location>
</feature>
<dbReference type="KEGG" id="plon:Pla110_42780"/>
<dbReference type="InterPro" id="IPR000719">
    <property type="entry name" value="Prot_kinase_dom"/>
</dbReference>
<evidence type="ECO:0000256" key="6">
    <source>
        <dbReference type="SAM" id="MobiDB-lite"/>
    </source>
</evidence>
<dbReference type="Pfam" id="PF03781">
    <property type="entry name" value="FGE-sulfatase"/>
    <property type="match status" value="1"/>
</dbReference>
<dbReference type="InterPro" id="IPR016187">
    <property type="entry name" value="CTDL_fold"/>
</dbReference>
<accession>A0A518CTG1</accession>
<dbReference type="SUPFAM" id="SSF56112">
    <property type="entry name" value="Protein kinase-like (PK-like)"/>
    <property type="match status" value="1"/>
</dbReference>
<dbReference type="PROSITE" id="PS00107">
    <property type="entry name" value="PROTEIN_KINASE_ATP"/>
    <property type="match status" value="1"/>
</dbReference>
<dbReference type="Gene3D" id="1.10.510.10">
    <property type="entry name" value="Transferase(Phosphotransferase) domain 1"/>
    <property type="match status" value="1"/>
</dbReference>
<feature type="region of interest" description="Disordered" evidence="6">
    <location>
        <begin position="416"/>
        <end position="435"/>
    </location>
</feature>
<keyword evidence="1 8" id="KW-0808">Transferase</keyword>
<keyword evidence="3 8" id="KW-0418">Kinase</keyword>
<evidence type="ECO:0000313" key="8">
    <source>
        <dbReference type="EMBL" id="QDU82520.1"/>
    </source>
</evidence>
<feature type="compositionally biased region" description="Basic and acidic residues" evidence="6">
    <location>
        <begin position="111"/>
        <end position="135"/>
    </location>
</feature>